<sequence length="89" mass="10348">CSLLVECVFEMSERAPLLRSSSVTRPSLHRRYRFQFIHSKGALLLYLNGAFIQLMVSFYDFQSLLFNYAFVMSAFTFTWPFAGLISDVF</sequence>
<feature type="transmembrane region" description="Helical" evidence="1">
    <location>
        <begin position="65"/>
        <end position="85"/>
    </location>
</feature>
<reference evidence="2" key="1">
    <citation type="submission" date="2017-05" db="UniProtKB">
        <authorList>
            <consortium name="EnsemblMetazoa"/>
        </authorList>
    </citation>
    <scope>IDENTIFICATION</scope>
</reference>
<name>A0A1X7SJW0_AMPQE</name>
<organism evidence="2">
    <name type="scientific">Amphimedon queenslandica</name>
    <name type="common">Sponge</name>
    <dbReference type="NCBI Taxonomy" id="400682"/>
    <lineage>
        <taxon>Eukaryota</taxon>
        <taxon>Metazoa</taxon>
        <taxon>Porifera</taxon>
        <taxon>Demospongiae</taxon>
        <taxon>Heteroscleromorpha</taxon>
        <taxon>Haplosclerida</taxon>
        <taxon>Niphatidae</taxon>
        <taxon>Amphimedon</taxon>
    </lineage>
</organism>
<dbReference type="AlphaFoldDB" id="A0A1X7SJW0"/>
<keyword evidence="1" id="KW-1133">Transmembrane helix</keyword>
<keyword evidence="1" id="KW-0812">Transmembrane</keyword>
<feature type="transmembrane region" description="Helical" evidence="1">
    <location>
        <begin position="41"/>
        <end position="59"/>
    </location>
</feature>
<protein>
    <submittedName>
        <fullName evidence="2">Uncharacterized protein</fullName>
    </submittedName>
</protein>
<keyword evidence="1" id="KW-0472">Membrane</keyword>
<evidence type="ECO:0000256" key="1">
    <source>
        <dbReference type="SAM" id="Phobius"/>
    </source>
</evidence>
<accession>A0A1X7SJW0</accession>
<proteinExistence type="predicted"/>
<evidence type="ECO:0000313" key="2">
    <source>
        <dbReference type="EnsemblMetazoa" id="Aqu2.1.02355_001"/>
    </source>
</evidence>
<dbReference type="InParanoid" id="A0A1X7SJW0"/>
<dbReference type="EnsemblMetazoa" id="Aqu2.1.02355_001">
    <property type="protein sequence ID" value="Aqu2.1.02355_001"/>
    <property type="gene ID" value="Aqu2.1.02355"/>
</dbReference>